<dbReference type="InterPro" id="IPR002201">
    <property type="entry name" value="Glyco_trans_9"/>
</dbReference>
<keyword evidence="2" id="KW-0808">Transferase</keyword>
<evidence type="ECO:0000256" key="2">
    <source>
        <dbReference type="ARBA" id="ARBA00022679"/>
    </source>
</evidence>
<dbReference type="RefSeq" id="WP_246205395.1">
    <property type="nucleotide sequence ID" value="NZ_BAAANK010000009.1"/>
</dbReference>
<gene>
    <name evidence="3" type="ORF">GCM10009750_30550</name>
</gene>
<accession>A0ABP4Z8K1</accession>
<dbReference type="EMBL" id="BAAANK010000009">
    <property type="protein sequence ID" value="GAA1842190.1"/>
    <property type="molecule type" value="Genomic_DNA"/>
</dbReference>
<dbReference type="Pfam" id="PF01075">
    <property type="entry name" value="Glyco_transf_9"/>
    <property type="match status" value="1"/>
</dbReference>
<organism evidence="3 4">
    <name type="scientific">Agromyces salentinus</name>
    <dbReference type="NCBI Taxonomy" id="269421"/>
    <lineage>
        <taxon>Bacteria</taxon>
        <taxon>Bacillati</taxon>
        <taxon>Actinomycetota</taxon>
        <taxon>Actinomycetes</taxon>
        <taxon>Micrococcales</taxon>
        <taxon>Microbacteriaceae</taxon>
        <taxon>Agromyces</taxon>
    </lineage>
</organism>
<comment type="caution">
    <text evidence="3">The sequence shown here is derived from an EMBL/GenBank/DDBJ whole genome shotgun (WGS) entry which is preliminary data.</text>
</comment>
<evidence type="ECO:0000313" key="4">
    <source>
        <dbReference type="Proteomes" id="UP001501746"/>
    </source>
</evidence>
<name>A0ABP4Z8K1_9MICO</name>
<proteinExistence type="predicted"/>
<dbReference type="PANTHER" id="PTHR30160">
    <property type="entry name" value="TETRAACYLDISACCHARIDE 4'-KINASE-RELATED"/>
    <property type="match status" value="1"/>
</dbReference>
<dbReference type="SUPFAM" id="SSF53756">
    <property type="entry name" value="UDP-Glycosyltransferase/glycogen phosphorylase"/>
    <property type="match status" value="1"/>
</dbReference>
<dbReference type="Proteomes" id="UP001501746">
    <property type="component" value="Unassembled WGS sequence"/>
</dbReference>
<keyword evidence="4" id="KW-1185">Reference proteome</keyword>
<dbReference type="CDD" id="cd03789">
    <property type="entry name" value="GT9_LPS_heptosyltransferase"/>
    <property type="match status" value="1"/>
</dbReference>
<dbReference type="Gene3D" id="3.40.50.2000">
    <property type="entry name" value="Glycogen Phosphorylase B"/>
    <property type="match status" value="2"/>
</dbReference>
<keyword evidence="1" id="KW-0328">Glycosyltransferase</keyword>
<protein>
    <submittedName>
        <fullName evidence="3">Glycosyltransferase family 9 protein</fullName>
    </submittedName>
</protein>
<evidence type="ECO:0000256" key="1">
    <source>
        <dbReference type="ARBA" id="ARBA00022676"/>
    </source>
</evidence>
<dbReference type="InterPro" id="IPR051199">
    <property type="entry name" value="LPS_LOS_Heptosyltrfase"/>
</dbReference>
<evidence type="ECO:0000313" key="3">
    <source>
        <dbReference type="EMBL" id="GAA1842190.1"/>
    </source>
</evidence>
<sequence length="364" mass="36943">MTRRVLVARLDSVGDVLLCGPAIRAVAASAEVHLLAGPAGAPAGRLLPGVRSVHVWDCPWITNPPRPAADTAAATAELMALLDAVRPSEAVILTSYHQSPLPLALLLRQHGVERIAGASVDYPGSLLDVRLRPGEDFPESQSEATRALAIAAAAGFALPPGDTGRLAVRAAAPVPGLVGDSPYVVVHPGATAPARTMPVAQLVAVVAALVEAGIRVVVTGSASESGSTARVAGRSALDLGGATDLPSLAAVLAGADAVVVGNTGAAHLAAAVGTPVVSLFSPVVDERCWRPFGVPTILLGRTDTACAASRARECPTPGHPCLSDIEPREVVDAVLAVGRFRGDRVRASTPADLDAGHRPEEAVA</sequence>
<dbReference type="PANTHER" id="PTHR30160:SF1">
    <property type="entry name" value="LIPOPOLYSACCHARIDE 1,2-N-ACETYLGLUCOSAMINETRANSFERASE-RELATED"/>
    <property type="match status" value="1"/>
</dbReference>
<reference evidence="4" key="1">
    <citation type="journal article" date="2019" name="Int. J. Syst. Evol. Microbiol.">
        <title>The Global Catalogue of Microorganisms (GCM) 10K type strain sequencing project: providing services to taxonomists for standard genome sequencing and annotation.</title>
        <authorList>
            <consortium name="The Broad Institute Genomics Platform"/>
            <consortium name="The Broad Institute Genome Sequencing Center for Infectious Disease"/>
            <person name="Wu L."/>
            <person name="Ma J."/>
        </authorList>
    </citation>
    <scope>NUCLEOTIDE SEQUENCE [LARGE SCALE GENOMIC DNA]</scope>
    <source>
        <strain evidence="4">JCM 14323</strain>
    </source>
</reference>